<reference evidence="1 2" key="1">
    <citation type="submission" date="2018-02" db="EMBL/GenBank/DDBJ databases">
        <title>Genome sequence of the basidiomycete white-rot fungus Phlebia centrifuga.</title>
        <authorList>
            <person name="Granchi Z."/>
            <person name="Peng M."/>
            <person name="de Vries R.P."/>
            <person name="Hilden K."/>
            <person name="Makela M.R."/>
            <person name="Grigoriev I."/>
            <person name="Riley R."/>
        </authorList>
    </citation>
    <scope>NUCLEOTIDE SEQUENCE [LARGE SCALE GENOMIC DNA]</scope>
    <source>
        <strain evidence="1 2">FBCC195</strain>
    </source>
</reference>
<keyword evidence="2" id="KW-1185">Reference proteome</keyword>
<dbReference type="InterPro" id="IPR036020">
    <property type="entry name" value="WW_dom_sf"/>
</dbReference>
<dbReference type="Proteomes" id="UP000186601">
    <property type="component" value="Unassembled WGS sequence"/>
</dbReference>
<accession>A0A2R6NHS2</accession>
<evidence type="ECO:0000313" key="1">
    <source>
        <dbReference type="EMBL" id="PSR71798.1"/>
    </source>
</evidence>
<dbReference type="OrthoDB" id="3208379at2759"/>
<organism evidence="1 2">
    <name type="scientific">Hermanssonia centrifuga</name>
    <dbReference type="NCBI Taxonomy" id="98765"/>
    <lineage>
        <taxon>Eukaryota</taxon>
        <taxon>Fungi</taxon>
        <taxon>Dikarya</taxon>
        <taxon>Basidiomycota</taxon>
        <taxon>Agaricomycotina</taxon>
        <taxon>Agaricomycetes</taxon>
        <taxon>Polyporales</taxon>
        <taxon>Meruliaceae</taxon>
        <taxon>Hermanssonia</taxon>
    </lineage>
</organism>
<protein>
    <submittedName>
        <fullName evidence="1">Uncharacterized protein</fullName>
    </submittedName>
</protein>
<evidence type="ECO:0000313" key="2">
    <source>
        <dbReference type="Proteomes" id="UP000186601"/>
    </source>
</evidence>
<gene>
    <name evidence="1" type="ORF">PHLCEN_2v12299</name>
</gene>
<proteinExistence type="predicted"/>
<comment type="caution">
    <text evidence="1">The sequence shown here is derived from an EMBL/GenBank/DDBJ whole genome shotgun (WGS) entry which is preliminary data.</text>
</comment>
<sequence length="155" mass="18005">MSTEMHYLSSDATYHGLPDGWVMHVHPQGWVYFRNAEHRMVVDEDIRDPAIFEKFSACFARWQPQGLLPDDFELHVLSLVNLKYSLIINHTQHVAGFNLEKAILREPLHTLSVPKSSRLRRLYWNYVQQHPVHVSVPKHAVVEARDALQALFLGK</sequence>
<dbReference type="AlphaFoldDB" id="A0A2R6NHS2"/>
<name>A0A2R6NHS2_9APHY</name>
<dbReference type="SUPFAM" id="SSF51045">
    <property type="entry name" value="WW domain"/>
    <property type="match status" value="1"/>
</dbReference>
<dbReference type="EMBL" id="MLYV02001242">
    <property type="protein sequence ID" value="PSR71798.1"/>
    <property type="molecule type" value="Genomic_DNA"/>
</dbReference>